<sequence length="282" mass="29325">MVLKNAFAIAAAFYAVSAALPTVDKRIVGGESAKDGEFPFIVHINDGWNSPTCGGVLLDSTTVLTGGHCIGIAASVWAGLNDQGTGGVGSAVISRKRHPRYKVIPLVGAVNDIGILKLRTPIEKNDTIGYATLPAKESDPAVNSTAVAAGWGAITATKNLKDVHSVETLNKVTIPVHAREDCAKLRKELVGIDTLVCAGGAGKNVCKGDSGGPLIDQDTKQVIGIASFAIKDTADNYCGQAPSVYTRVGSYISFIQENLAQPKSQSPSKSSADPRPADARSK</sequence>
<dbReference type="InterPro" id="IPR050430">
    <property type="entry name" value="Peptidase_S1"/>
</dbReference>
<keyword evidence="4" id="KW-0732">Signal</keyword>
<evidence type="ECO:0000313" key="6">
    <source>
        <dbReference type="EMBL" id="KAK2598190.1"/>
    </source>
</evidence>
<evidence type="ECO:0000256" key="2">
    <source>
        <dbReference type="ARBA" id="ARBA00023157"/>
    </source>
</evidence>
<protein>
    <recommendedName>
        <fullName evidence="5">Peptidase S1 domain-containing protein</fullName>
    </recommendedName>
</protein>
<comment type="caution">
    <text evidence="6">The sequence shown here is derived from an EMBL/GenBank/DDBJ whole genome shotgun (WGS) entry which is preliminary data.</text>
</comment>
<evidence type="ECO:0000256" key="4">
    <source>
        <dbReference type="SAM" id="SignalP"/>
    </source>
</evidence>
<feature type="signal peptide" evidence="4">
    <location>
        <begin position="1"/>
        <end position="18"/>
    </location>
</feature>
<dbReference type="EMBL" id="JASWJB010000097">
    <property type="protein sequence ID" value="KAK2598190.1"/>
    <property type="molecule type" value="Genomic_DNA"/>
</dbReference>
<organism evidence="6 7">
    <name type="scientific">Conoideocrella luteorostrata</name>
    <dbReference type="NCBI Taxonomy" id="1105319"/>
    <lineage>
        <taxon>Eukaryota</taxon>
        <taxon>Fungi</taxon>
        <taxon>Dikarya</taxon>
        <taxon>Ascomycota</taxon>
        <taxon>Pezizomycotina</taxon>
        <taxon>Sordariomycetes</taxon>
        <taxon>Hypocreomycetidae</taxon>
        <taxon>Hypocreales</taxon>
        <taxon>Clavicipitaceae</taxon>
        <taxon>Conoideocrella</taxon>
    </lineage>
</organism>
<evidence type="ECO:0000313" key="7">
    <source>
        <dbReference type="Proteomes" id="UP001251528"/>
    </source>
</evidence>
<keyword evidence="7" id="KW-1185">Reference proteome</keyword>
<dbReference type="SUPFAM" id="SSF50494">
    <property type="entry name" value="Trypsin-like serine proteases"/>
    <property type="match status" value="1"/>
</dbReference>
<dbReference type="AlphaFoldDB" id="A0AAJ0FTL4"/>
<name>A0AAJ0FTL4_9HYPO</name>
<evidence type="ECO:0000259" key="5">
    <source>
        <dbReference type="PROSITE" id="PS50240"/>
    </source>
</evidence>
<dbReference type="Pfam" id="PF00089">
    <property type="entry name" value="Trypsin"/>
    <property type="match status" value="1"/>
</dbReference>
<dbReference type="SMART" id="SM00020">
    <property type="entry name" value="Tryp_SPc"/>
    <property type="match status" value="1"/>
</dbReference>
<feature type="region of interest" description="Disordered" evidence="3">
    <location>
        <begin position="259"/>
        <end position="282"/>
    </location>
</feature>
<dbReference type="GO" id="GO:0006508">
    <property type="term" value="P:proteolysis"/>
    <property type="evidence" value="ECO:0007669"/>
    <property type="project" value="InterPro"/>
</dbReference>
<dbReference type="PROSITE" id="PS00135">
    <property type="entry name" value="TRYPSIN_SER"/>
    <property type="match status" value="1"/>
</dbReference>
<dbReference type="InterPro" id="IPR043504">
    <property type="entry name" value="Peptidase_S1_PA_chymotrypsin"/>
</dbReference>
<proteinExistence type="inferred from homology"/>
<feature type="compositionally biased region" description="Low complexity" evidence="3">
    <location>
        <begin position="260"/>
        <end position="271"/>
    </location>
</feature>
<dbReference type="Gene3D" id="2.40.10.10">
    <property type="entry name" value="Trypsin-like serine proteases"/>
    <property type="match status" value="1"/>
</dbReference>
<dbReference type="GO" id="GO:0004252">
    <property type="term" value="F:serine-type endopeptidase activity"/>
    <property type="evidence" value="ECO:0007669"/>
    <property type="project" value="InterPro"/>
</dbReference>
<evidence type="ECO:0000256" key="1">
    <source>
        <dbReference type="ARBA" id="ARBA00007664"/>
    </source>
</evidence>
<dbReference type="InterPro" id="IPR033116">
    <property type="entry name" value="TRYPSIN_SER"/>
</dbReference>
<dbReference type="PRINTS" id="PR00722">
    <property type="entry name" value="CHYMOTRYPSIN"/>
</dbReference>
<comment type="similarity">
    <text evidence="1">Belongs to the peptidase S1 family.</text>
</comment>
<dbReference type="Proteomes" id="UP001251528">
    <property type="component" value="Unassembled WGS sequence"/>
</dbReference>
<evidence type="ECO:0000256" key="3">
    <source>
        <dbReference type="SAM" id="MobiDB-lite"/>
    </source>
</evidence>
<dbReference type="PROSITE" id="PS50240">
    <property type="entry name" value="TRYPSIN_DOM"/>
    <property type="match status" value="1"/>
</dbReference>
<dbReference type="PANTHER" id="PTHR24276">
    <property type="entry name" value="POLYSERASE-RELATED"/>
    <property type="match status" value="1"/>
</dbReference>
<accession>A0AAJ0FTL4</accession>
<feature type="chain" id="PRO_5042595316" description="Peptidase S1 domain-containing protein" evidence="4">
    <location>
        <begin position="19"/>
        <end position="282"/>
    </location>
</feature>
<feature type="domain" description="Peptidase S1" evidence="5">
    <location>
        <begin position="27"/>
        <end position="260"/>
    </location>
</feature>
<dbReference type="CDD" id="cd00190">
    <property type="entry name" value="Tryp_SPc"/>
    <property type="match status" value="1"/>
</dbReference>
<reference evidence="6" key="1">
    <citation type="submission" date="2023-06" db="EMBL/GenBank/DDBJ databases">
        <title>Conoideocrella luteorostrata (Hypocreales: Clavicipitaceae), a potential biocontrol fungus for elongate hemlock scale in United States Christmas tree production areas.</title>
        <authorList>
            <person name="Barrett H."/>
            <person name="Lovett B."/>
            <person name="Macias A.M."/>
            <person name="Stajich J.E."/>
            <person name="Kasson M.T."/>
        </authorList>
    </citation>
    <scope>NUCLEOTIDE SEQUENCE</scope>
    <source>
        <strain evidence="6">ARSEF 14590</strain>
    </source>
</reference>
<dbReference type="InterPro" id="IPR009003">
    <property type="entry name" value="Peptidase_S1_PA"/>
</dbReference>
<dbReference type="InterPro" id="IPR001314">
    <property type="entry name" value="Peptidase_S1A"/>
</dbReference>
<dbReference type="InterPro" id="IPR001254">
    <property type="entry name" value="Trypsin_dom"/>
</dbReference>
<dbReference type="PANTHER" id="PTHR24276:SF98">
    <property type="entry name" value="FI18310P1-RELATED"/>
    <property type="match status" value="1"/>
</dbReference>
<keyword evidence="2" id="KW-1015">Disulfide bond</keyword>
<gene>
    <name evidence="6" type="ORF">QQS21_005667</name>
</gene>